<feature type="domain" description="Phage tail protein C-terminal" evidence="2">
    <location>
        <begin position="320"/>
        <end position="463"/>
    </location>
</feature>
<evidence type="ECO:0000313" key="4">
    <source>
        <dbReference type="Proteomes" id="UP000323297"/>
    </source>
</evidence>
<dbReference type="RefSeq" id="WP_149608308.1">
    <property type="nucleotide sequence ID" value="NZ_VTZD01000037.1"/>
</dbReference>
<dbReference type="InterPro" id="IPR058008">
    <property type="entry name" value="Gp26_C"/>
</dbReference>
<evidence type="ECO:0000313" key="3">
    <source>
        <dbReference type="EMBL" id="KAA1140895.1"/>
    </source>
</evidence>
<name>A0A5B0ST82_9ENTR</name>
<feature type="region of interest" description="Disordered" evidence="1">
    <location>
        <begin position="465"/>
        <end position="493"/>
    </location>
</feature>
<dbReference type="Pfam" id="PF25670">
    <property type="entry name" value="Phage_tail_C_2"/>
    <property type="match status" value="1"/>
</dbReference>
<dbReference type="EMBL" id="VTZD01000037">
    <property type="protein sequence ID" value="KAA1140895.1"/>
    <property type="molecule type" value="Genomic_DNA"/>
</dbReference>
<evidence type="ECO:0000259" key="2">
    <source>
        <dbReference type="Pfam" id="PF25670"/>
    </source>
</evidence>
<reference evidence="3 4" key="1">
    <citation type="submission" date="2019-08" db="EMBL/GenBank/DDBJ databases">
        <title>Draft genome sequence of Citrobacter portucalensis strain isolated from green turtle.</title>
        <authorList>
            <person name="Fernandes M.R."/>
            <person name="Sellera F.P."/>
            <person name="Goldeberg D.W."/>
            <person name="Costa D.C."/>
            <person name="Lincopan N."/>
        </authorList>
    </citation>
    <scope>NUCLEOTIDE SEQUENCE [LARGE SCALE GENOMIC DNA]</scope>
    <source>
        <strain evidence="3 4">TV06</strain>
    </source>
</reference>
<feature type="compositionally biased region" description="Basic and acidic residues" evidence="1">
    <location>
        <begin position="470"/>
        <end position="486"/>
    </location>
</feature>
<dbReference type="Proteomes" id="UP000323297">
    <property type="component" value="Unassembled WGS sequence"/>
</dbReference>
<comment type="caution">
    <text evidence="3">The sequence shown here is derived from an EMBL/GenBank/DDBJ whole genome shotgun (WGS) entry which is preliminary data.</text>
</comment>
<organism evidence="3 4">
    <name type="scientific">Citrobacter portucalensis</name>
    <dbReference type="NCBI Taxonomy" id="1639133"/>
    <lineage>
        <taxon>Bacteria</taxon>
        <taxon>Pseudomonadati</taxon>
        <taxon>Pseudomonadota</taxon>
        <taxon>Gammaproteobacteria</taxon>
        <taxon>Enterobacterales</taxon>
        <taxon>Enterobacteriaceae</taxon>
        <taxon>Citrobacter</taxon>
        <taxon>Citrobacter freundii complex</taxon>
    </lineage>
</organism>
<proteinExistence type="predicted"/>
<protein>
    <submittedName>
        <fullName evidence="3">Phage tail protein</fullName>
    </submittedName>
</protein>
<accession>A0A5B0ST82</accession>
<gene>
    <name evidence="3" type="ORF">D3H66_23605</name>
</gene>
<dbReference type="AlphaFoldDB" id="A0A5B0ST82"/>
<evidence type="ECO:0000256" key="1">
    <source>
        <dbReference type="SAM" id="MobiDB-lite"/>
    </source>
</evidence>
<sequence length="493" mass="52734">MSAGTLTLTNNSAAVAGNGTEFTTEVAAGDFIVVTVGGVPYTLPVKSVESGTALTLVSNFTGPTQSGAAWSAVPRVALNMVTAALVAQSAEALRGLNYDKQNWQLLFSANGNITVRLPDNSEFTGPSWKYLADNMATKSDGAVPVNQGGTGSTNADGARTNLGVDALRQLPSQTIVYGPGPERKIAMRIDAAEWGCVVTENGNPVPLATKYGGTGAAAGDFWNACSNIGAMRKKAERFQEGDTPTNIYWANSWGFITGQSEYALVGAWIDVTSADNGARMQLIGYYSSSGLPKTSGFAYRTYNPNNQTWEIPRAVRDTGNTTVDSNGFIKTASPVVDVRGDGTFSVNAESEGCQVERLSVGVYHISGCLGLNSDIAWGGVSGGFEIPVDRNKQPRIWLDYKVNADGSVLVRTYHRVHPSAPPFAQNRIGSTDIDGVFTETVADGEPVDIPADSFVSIRVEMPEDSIWNQKQKETRDVTEKTERERQQNQQDTQ</sequence>